<dbReference type="EMBL" id="BGZK01002633">
    <property type="protein sequence ID" value="GBP95455.1"/>
    <property type="molecule type" value="Genomic_DNA"/>
</dbReference>
<gene>
    <name evidence="1" type="ORF">EVAR_50227_1</name>
</gene>
<reference evidence="1 2" key="1">
    <citation type="journal article" date="2019" name="Commun. Biol.">
        <title>The bagworm genome reveals a unique fibroin gene that provides high tensile strength.</title>
        <authorList>
            <person name="Kono N."/>
            <person name="Nakamura H."/>
            <person name="Ohtoshi R."/>
            <person name="Tomita M."/>
            <person name="Numata K."/>
            <person name="Arakawa K."/>
        </authorList>
    </citation>
    <scope>NUCLEOTIDE SEQUENCE [LARGE SCALE GENOMIC DNA]</scope>
</reference>
<evidence type="ECO:0000313" key="2">
    <source>
        <dbReference type="Proteomes" id="UP000299102"/>
    </source>
</evidence>
<organism evidence="1 2">
    <name type="scientific">Eumeta variegata</name>
    <name type="common">Bagworm moth</name>
    <name type="synonym">Eumeta japonica</name>
    <dbReference type="NCBI Taxonomy" id="151549"/>
    <lineage>
        <taxon>Eukaryota</taxon>
        <taxon>Metazoa</taxon>
        <taxon>Ecdysozoa</taxon>
        <taxon>Arthropoda</taxon>
        <taxon>Hexapoda</taxon>
        <taxon>Insecta</taxon>
        <taxon>Pterygota</taxon>
        <taxon>Neoptera</taxon>
        <taxon>Endopterygota</taxon>
        <taxon>Lepidoptera</taxon>
        <taxon>Glossata</taxon>
        <taxon>Ditrysia</taxon>
        <taxon>Tineoidea</taxon>
        <taxon>Psychidae</taxon>
        <taxon>Oiketicinae</taxon>
        <taxon>Eumeta</taxon>
    </lineage>
</organism>
<protein>
    <submittedName>
        <fullName evidence="1">Uncharacterized protein</fullName>
    </submittedName>
</protein>
<evidence type="ECO:0000313" key="1">
    <source>
        <dbReference type="EMBL" id="GBP95455.1"/>
    </source>
</evidence>
<accession>A0A4C2A8Y7</accession>
<sequence length="113" mass="12676">MYRGTPRPLWGVKARAGINERRPSGELRYTGCTVSLRLRRRALAVPWLLVVYAHQLKYGDDVRRGGEARSKALVPSAARGATAVWSCSRPTLVSKHKKNYGKSVLLRSWLFPA</sequence>
<dbReference type="Proteomes" id="UP000299102">
    <property type="component" value="Unassembled WGS sequence"/>
</dbReference>
<comment type="caution">
    <text evidence="1">The sequence shown here is derived from an EMBL/GenBank/DDBJ whole genome shotgun (WGS) entry which is preliminary data.</text>
</comment>
<keyword evidence="2" id="KW-1185">Reference proteome</keyword>
<proteinExistence type="predicted"/>
<dbReference type="AlphaFoldDB" id="A0A4C2A8Y7"/>
<name>A0A4C2A8Y7_EUMVA</name>